<dbReference type="EMBL" id="RKMK01000006">
    <property type="protein sequence ID" value="RXH00667.1"/>
    <property type="molecule type" value="Genomic_DNA"/>
</dbReference>
<evidence type="ECO:0000313" key="2">
    <source>
        <dbReference type="EMBL" id="RXH00667.1"/>
    </source>
</evidence>
<proteinExistence type="predicted"/>
<evidence type="ECO:0000313" key="4">
    <source>
        <dbReference type="Proteomes" id="UP000290174"/>
    </source>
</evidence>
<organism evidence="2 4">
    <name type="scientific">Bradyrhizobium zhanjiangense</name>
    <dbReference type="NCBI Taxonomy" id="1325107"/>
    <lineage>
        <taxon>Bacteria</taxon>
        <taxon>Pseudomonadati</taxon>
        <taxon>Pseudomonadota</taxon>
        <taxon>Alphaproteobacteria</taxon>
        <taxon>Hyphomicrobiales</taxon>
        <taxon>Nitrobacteraceae</taxon>
        <taxon>Bradyrhizobium</taxon>
    </lineage>
</organism>
<keyword evidence="3" id="KW-1185">Reference proteome</keyword>
<gene>
    <name evidence="2" type="ORF">EAS61_09835</name>
    <name evidence="1" type="ORF">EAS62_22330</name>
</gene>
<dbReference type="AlphaFoldDB" id="A0A4Q0QUB2"/>
<evidence type="ECO:0000313" key="3">
    <source>
        <dbReference type="Proteomes" id="UP000289946"/>
    </source>
</evidence>
<reference evidence="2 4" key="1">
    <citation type="submission" date="2018-11" db="EMBL/GenBank/DDBJ databases">
        <title>Bradyrhizobium sp. nov., isolated from effective nodules of peanut in China.</title>
        <authorList>
            <person name="Li Y."/>
        </authorList>
    </citation>
    <scope>NUCLEOTIDE SEQUENCE [LARGE SCALE GENOMIC DNA]</scope>
    <source>
        <strain evidence="2 4">CCBAU 51770</strain>
        <strain evidence="1 3">CCBAU 51781</strain>
    </source>
</reference>
<dbReference type="EMBL" id="RDRA01000012">
    <property type="protein sequence ID" value="RXG92572.1"/>
    <property type="molecule type" value="Genomic_DNA"/>
</dbReference>
<sequence length="98" mass="10740">MLNLVIARSPCDEAIQSASREKMLDCFAALAMTAGVSISLNAEIPRHRNMAGFAVYLPSIGAFNIVSRETTSLSSPLSTPFVLCMGLFLRNRFSHRFT</sequence>
<accession>A0A4Q0QUB2</accession>
<dbReference type="Proteomes" id="UP000290174">
    <property type="component" value="Unassembled WGS sequence"/>
</dbReference>
<name>A0A4Q0QUB2_9BRAD</name>
<evidence type="ECO:0000313" key="1">
    <source>
        <dbReference type="EMBL" id="RXG92572.1"/>
    </source>
</evidence>
<protein>
    <submittedName>
        <fullName evidence="2">Uncharacterized protein</fullName>
    </submittedName>
</protein>
<comment type="caution">
    <text evidence="2">The sequence shown here is derived from an EMBL/GenBank/DDBJ whole genome shotgun (WGS) entry which is preliminary data.</text>
</comment>
<dbReference type="Proteomes" id="UP000289946">
    <property type="component" value="Unassembled WGS sequence"/>
</dbReference>